<evidence type="ECO:0000256" key="1">
    <source>
        <dbReference type="SAM" id="MobiDB-lite"/>
    </source>
</evidence>
<dbReference type="EMBL" id="SNRW01027796">
    <property type="protein sequence ID" value="KAA6359848.1"/>
    <property type="molecule type" value="Genomic_DNA"/>
</dbReference>
<name>A0A5J4TNE6_9EUKA</name>
<proteinExistence type="predicted"/>
<comment type="caution">
    <text evidence="2">The sequence shown here is derived from an EMBL/GenBank/DDBJ whole genome shotgun (WGS) entry which is preliminary data.</text>
</comment>
<accession>A0A5J4TNE6</accession>
<sequence length="80" mass="9559">MNTGRGRRFARGYDFQLLKVVPFVFDFQNNQPFYSWPQRVEYANPTMFYPQQFATPQIREHRDNGNPSPCFKEGMNPYES</sequence>
<evidence type="ECO:0000313" key="2">
    <source>
        <dbReference type="EMBL" id="KAA6359848.1"/>
    </source>
</evidence>
<dbReference type="Proteomes" id="UP000324800">
    <property type="component" value="Unassembled WGS sequence"/>
</dbReference>
<dbReference type="AlphaFoldDB" id="A0A5J4TNE6"/>
<reference evidence="2 3" key="1">
    <citation type="submission" date="2019-03" db="EMBL/GenBank/DDBJ databases">
        <title>Single cell metagenomics reveals metabolic interactions within the superorganism composed of flagellate Streblomastix strix and complex community of Bacteroidetes bacteria on its surface.</title>
        <authorList>
            <person name="Treitli S.C."/>
            <person name="Kolisko M."/>
            <person name="Husnik F."/>
            <person name="Keeling P."/>
            <person name="Hampl V."/>
        </authorList>
    </citation>
    <scope>NUCLEOTIDE SEQUENCE [LARGE SCALE GENOMIC DNA]</scope>
    <source>
        <strain evidence="2">ST1C</strain>
    </source>
</reference>
<gene>
    <name evidence="2" type="ORF">EZS28_044624</name>
</gene>
<feature type="region of interest" description="Disordered" evidence="1">
    <location>
        <begin position="58"/>
        <end position="80"/>
    </location>
</feature>
<organism evidence="2 3">
    <name type="scientific">Streblomastix strix</name>
    <dbReference type="NCBI Taxonomy" id="222440"/>
    <lineage>
        <taxon>Eukaryota</taxon>
        <taxon>Metamonada</taxon>
        <taxon>Preaxostyla</taxon>
        <taxon>Oxymonadida</taxon>
        <taxon>Streblomastigidae</taxon>
        <taxon>Streblomastix</taxon>
    </lineage>
</organism>
<evidence type="ECO:0000313" key="3">
    <source>
        <dbReference type="Proteomes" id="UP000324800"/>
    </source>
</evidence>
<protein>
    <submittedName>
        <fullName evidence="2">Uncharacterized protein</fullName>
    </submittedName>
</protein>